<sequence>MLVSWKHCSLSTRSYPLPSLLSIRECFLWRLGPTGPEPERNSIEEMLHESRYRYILEIGSFLSPHTPIQFLETNEIRIFRSIELLVLRKHKTRIRKYVLFRILVHQWPSGLRHRIAEELGLEEGSNGFYPGFLILTLCVAVCQLMAHLISLASQPLNSTINGK</sequence>
<evidence type="ECO:0000313" key="2">
    <source>
        <dbReference type="Proteomes" id="UP000499080"/>
    </source>
</evidence>
<name>A0A4Y2S6W2_ARAVE</name>
<dbReference type="EMBL" id="BGPR01019799">
    <property type="protein sequence ID" value="GBN82960.1"/>
    <property type="molecule type" value="Genomic_DNA"/>
</dbReference>
<protein>
    <submittedName>
        <fullName evidence="1">Uncharacterized protein</fullName>
    </submittedName>
</protein>
<keyword evidence="2" id="KW-1185">Reference proteome</keyword>
<comment type="caution">
    <text evidence="1">The sequence shown here is derived from an EMBL/GenBank/DDBJ whole genome shotgun (WGS) entry which is preliminary data.</text>
</comment>
<dbReference type="AlphaFoldDB" id="A0A4Y2S6W2"/>
<gene>
    <name evidence="1" type="ORF">AVEN_215686_1</name>
</gene>
<reference evidence="1 2" key="1">
    <citation type="journal article" date="2019" name="Sci. Rep.">
        <title>Orb-weaving spider Araneus ventricosus genome elucidates the spidroin gene catalogue.</title>
        <authorList>
            <person name="Kono N."/>
            <person name="Nakamura H."/>
            <person name="Ohtoshi R."/>
            <person name="Moran D.A.P."/>
            <person name="Shinohara A."/>
            <person name="Yoshida Y."/>
            <person name="Fujiwara M."/>
            <person name="Mori M."/>
            <person name="Tomita M."/>
            <person name="Arakawa K."/>
        </authorList>
    </citation>
    <scope>NUCLEOTIDE SEQUENCE [LARGE SCALE GENOMIC DNA]</scope>
</reference>
<proteinExistence type="predicted"/>
<accession>A0A4Y2S6W2</accession>
<dbReference type="Proteomes" id="UP000499080">
    <property type="component" value="Unassembled WGS sequence"/>
</dbReference>
<organism evidence="1 2">
    <name type="scientific">Araneus ventricosus</name>
    <name type="common">Orbweaver spider</name>
    <name type="synonym">Epeira ventricosa</name>
    <dbReference type="NCBI Taxonomy" id="182803"/>
    <lineage>
        <taxon>Eukaryota</taxon>
        <taxon>Metazoa</taxon>
        <taxon>Ecdysozoa</taxon>
        <taxon>Arthropoda</taxon>
        <taxon>Chelicerata</taxon>
        <taxon>Arachnida</taxon>
        <taxon>Araneae</taxon>
        <taxon>Araneomorphae</taxon>
        <taxon>Entelegynae</taxon>
        <taxon>Araneoidea</taxon>
        <taxon>Araneidae</taxon>
        <taxon>Araneus</taxon>
    </lineage>
</organism>
<evidence type="ECO:0000313" key="1">
    <source>
        <dbReference type="EMBL" id="GBN82960.1"/>
    </source>
</evidence>